<accession>A0A9P5C182</accession>
<sequence>MTSFANLADQDEANSNSNSNSNNTRAPPPLPPRASQSNEMNSPPSYTSVMAMSSQDPRSSSTQSLIPDPSLENTGRRRILLVYVHGFMGNETSFRSFPAHVHNLVTVTLADTHVVHTKIYPRYRARYSLEQARDQFSVWLAPHEDQWTDVILLGHSMGGLLAADVALLFRHRIIGIINFDVPFVGMHPGIIKAGLGSIFTKVPPPEDQILTSPATASKPSRMSTIFNPKPADPNYNPSFANDVHLPVRKGWDNALHWFNKHSNNIKEAGKGLVKSHFEFGSAMADYKELKDRYARVRALEEDDETKRRMGNPDVRFPPRIRFVNYYTASTGRPKKPKSPKSPSPSRTGSTSLQHQDSAASGLATQPQHDLNKLTSKSDSPPRLSIDVKEHRGSDVVSSTPPDILSATSPQKSFPDQASDRPTLPEIPPIPQEPPFVDTAQIADKTQRRAAEREYDEALEAYQKAVKARNKIINEREDIEEEWEVQRQQTITVPLAPKPKPELTGEELRLAKESERMAREQARLEGREYHPPPSDTTLSLRKTPSKETPGLETDLHTMQLGETRPRNPYSNYSFSRSTILSQTSPDDQASITDSNYTSTTGTADTNDTKSDRKKKEKKLGKFCMLPPKDSEGHKDPTWIRVYMEGMDEVAAHTSLFFVNETYERLVGDVGARIEDWVREADSVRVVREMSGMA</sequence>
<feature type="region of interest" description="Disordered" evidence="1">
    <location>
        <begin position="209"/>
        <end position="228"/>
    </location>
</feature>
<dbReference type="InterPro" id="IPR000073">
    <property type="entry name" value="AB_hydrolase_1"/>
</dbReference>
<dbReference type="PANTHER" id="PTHR47842">
    <property type="entry name" value="EXPRESSED PROTEIN"/>
    <property type="match status" value="1"/>
</dbReference>
<protein>
    <recommendedName>
        <fullName evidence="2">AB hydrolase-1 domain-containing protein</fullName>
    </recommendedName>
</protein>
<dbReference type="PANTHER" id="PTHR47842:SF3">
    <property type="entry name" value="DUF676 DOMAIN-CONTAINING PROTEIN"/>
    <property type="match status" value="1"/>
</dbReference>
<feature type="compositionally biased region" description="Pro residues" evidence="1">
    <location>
        <begin position="424"/>
        <end position="433"/>
    </location>
</feature>
<feature type="compositionally biased region" description="Low complexity" evidence="1">
    <location>
        <begin position="593"/>
        <end position="604"/>
    </location>
</feature>
<evidence type="ECO:0000313" key="3">
    <source>
        <dbReference type="EMBL" id="KAF3040729.1"/>
    </source>
</evidence>
<feature type="compositionally biased region" description="Polar residues" evidence="1">
    <location>
        <begin position="34"/>
        <end position="52"/>
    </location>
</feature>
<feature type="compositionally biased region" description="Basic and acidic residues" evidence="1">
    <location>
        <begin position="498"/>
        <end position="529"/>
    </location>
</feature>
<name>A0A9P5C182_9PLEO</name>
<dbReference type="EMBL" id="SWKV01000024">
    <property type="protein sequence ID" value="KAF3040729.1"/>
    <property type="molecule type" value="Genomic_DNA"/>
</dbReference>
<dbReference type="OrthoDB" id="3248508at2759"/>
<comment type="caution">
    <text evidence="3">The sequence shown here is derived from an EMBL/GenBank/DDBJ whole genome shotgun (WGS) entry which is preliminary data.</text>
</comment>
<evidence type="ECO:0000313" key="4">
    <source>
        <dbReference type="Proteomes" id="UP000758155"/>
    </source>
</evidence>
<feature type="compositionally biased region" description="Low complexity" evidence="1">
    <location>
        <begin position="14"/>
        <end position="23"/>
    </location>
</feature>
<feature type="compositionally biased region" description="Polar residues" evidence="1">
    <location>
        <begin position="352"/>
        <end position="378"/>
    </location>
</feature>
<organism evidence="3 4">
    <name type="scientific">Didymella heteroderae</name>
    <dbReference type="NCBI Taxonomy" id="1769908"/>
    <lineage>
        <taxon>Eukaryota</taxon>
        <taxon>Fungi</taxon>
        <taxon>Dikarya</taxon>
        <taxon>Ascomycota</taxon>
        <taxon>Pezizomycotina</taxon>
        <taxon>Dothideomycetes</taxon>
        <taxon>Pleosporomycetidae</taxon>
        <taxon>Pleosporales</taxon>
        <taxon>Pleosporineae</taxon>
        <taxon>Didymellaceae</taxon>
        <taxon>Didymella</taxon>
    </lineage>
</organism>
<feature type="compositionally biased region" description="Polar residues" evidence="1">
    <location>
        <begin position="567"/>
        <end position="592"/>
    </location>
</feature>
<feature type="domain" description="AB hydrolase-1" evidence="2">
    <location>
        <begin position="81"/>
        <end position="194"/>
    </location>
</feature>
<feature type="region of interest" description="Disordered" evidence="1">
    <location>
        <begin position="325"/>
        <end position="450"/>
    </location>
</feature>
<evidence type="ECO:0000256" key="1">
    <source>
        <dbReference type="SAM" id="MobiDB-lite"/>
    </source>
</evidence>
<dbReference type="Pfam" id="PF12697">
    <property type="entry name" value="Abhydrolase_6"/>
    <property type="match status" value="1"/>
</dbReference>
<dbReference type="AlphaFoldDB" id="A0A9P5C182"/>
<reference evidence="3" key="1">
    <citation type="submission" date="2019-04" db="EMBL/GenBank/DDBJ databases">
        <title>Sequencing of skin fungus with MAO and IRED activity.</title>
        <authorList>
            <person name="Marsaioli A.J."/>
            <person name="Bonatto J.M.C."/>
            <person name="Reis Junior O."/>
        </authorList>
    </citation>
    <scope>NUCLEOTIDE SEQUENCE</scope>
    <source>
        <strain evidence="3">28M1</strain>
    </source>
</reference>
<keyword evidence="4" id="KW-1185">Reference proteome</keyword>
<feature type="compositionally biased region" description="Polar residues" evidence="1">
    <location>
        <begin position="395"/>
        <end position="415"/>
    </location>
</feature>
<feature type="compositionally biased region" description="Low complexity" evidence="1">
    <location>
        <begin position="53"/>
        <end position="64"/>
    </location>
</feature>
<feature type="region of interest" description="Disordered" evidence="1">
    <location>
        <begin position="1"/>
        <end position="71"/>
    </location>
</feature>
<proteinExistence type="predicted"/>
<dbReference type="SUPFAM" id="SSF53474">
    <property type="entry name" value="alpha/beta-Hydrolases"/>
    <property type="match status" value="1"/>
</dbReference>
<feature type="compositionally biased region" description="Polar residues" evidence="1">
    <location>
        <begin position="209"/>
        <end position="226"/>
    </location>
</feature>
<gene>
    <name evidence="3" type="ORF">E8E12_008080</name>
</gene>
<dbReference type="Proteomes" id="UP000758155">
    <property type="component" value="Unassembled WGS sequence"/>
</dbReference>
<feature type="region of interest" description="Disordered" evidence="1">
    <location>
        <begin position="494"/>
        <end position="616"/>
    </location>
</feature>
<evidence type="ECO:0000259" key="2">
    <source>
        <dbReference type="Pfam" id="PF12697"/>
    </source>
</evidence>
<dbReference type="InterPro" id="IPR029058">
    <property type="entry name" value="AB_hydrolase_fold"/>
</dbReference>
<dbReference type="Gene3D" id="3.40.50.1820">
    <property type="entry name" value="alpha/beta hydrolase"/>
    <property type="match status" value="1"/>
</dbReference>